<dbReference type="InterPro" id="IPR004242">
    <property type="entry name" value="Transposase_21"/>
</dbReference>
<dbReference type="AlphaFoldDB" id="A0A9Q3KYI6"/>
<dbReference type="Proteomes" id="UP000765509">
    <property type="component" value="Unassembled WGS sequence"/>
</dbReference>
<dbReference type="EMBL" id="AVOT02134163">
    <property type="protein sequence ID" value="MBW0589424.1"/>
    <property type="molecule type" value="Genomic_DNA"/>
</dbReference>
<organism evidence="1 2">
    <name type="scientific">Austropuccinia psidii MF-1</name>
    <dbReference type="NCBI Taxonomy" id="1389203"/>
    <lineage>
        <taxon>Eukaryota</taxon>
        <taxon>Fungi</taxon>
        <taxon>Dikarya</taxon>
        <taxon>Basidiomycota</taxon>
        <taxon>Pucciniomycotina</taxon>
        <taxon>Pucciniomycetes</taxon>
        <taxon>Pucciniales</taxon>
        <taxon>Sphaerophragmiaceae</taxon>
        <taxon>Austropuccinia</taxon>
    </lineage>
</organism>
<proteinExistence type="predicted"/>
<name>A0A9Q3KYI6_9BASI</name>
<evidence type="ECO:0000313" key="1">
    <source>
        <dbReference type="EMBL" id="MBW0589424.1"/>
    </source>
</evidence>
<keyword evidence="2" id="KW-1185">Reference proteome</keyword>
<gene>
    <name evidence="1" type="ORF">O181_129139</name>
</gene>
<sequence>MWIPGFENLLNAHNTHNCQTDPEVISDIWHQFKSSPHSKQEFTNRPGNLLFSLYVDWFNPFSNKGAAKSISIGSIILTFLNLPPSECYKDENMVWYAIIQGPKDPSVDQMNSILEPLVMELQILWNVIWFFNTHNLPHSRLIRGALLPLIADLPDIGKVAGFASHFAN</sequence>
<dbReference type="Pfam" id="PF02992">
    <property type="entry name" value="Transposase_21"/>
    <property type="match status" value="1"/>
</dbReference>
<protein>
    <submittedName>
        <fullName evidence="1">Uncharacterized protein</fullName>
    </submittedName>
</protein>
<reference evidence="1" key="1">
    <citation type="submission" date="2021-03" db="EMBL/GenBank/DDBJ databases">
        <title>Draft genome sequence of rust myrtle Austropuccinia psidii MF-1, a brazilian biotype.</title>
        <authorList>
            <person name="Quecine M.C."/>
            <person name="Pachon D.M.R."/>
            <person name="Bonatelli M.L."/>
            <person name="Correr F.H."/>
            <person name="Franceschini L.M."/>
            <person name="Leite T.F."/>
            <person name="Margarido G.R.A."/>
            <person name="Almeida C.A."/>
            <person name="Ferrarezi J.A."/>
            <person name="Labate C.A."/>
        </authorList>
    </citation>
    <scope>NUCLEOTIDE SEQUENCE</scope>
    <source>
        <strain evidence="1">MF-1</strain>
    </source>
</reference>
<accession>A0A9Q3KYI6</accession>
<comment type="caution">
    <text evidence="1">The sequence shown here is derived from an EMBL/GenBank/DDBJ whole genome shotgun (WGS) entry which is preliminary data.</text>
</comment>
<dbReference type="OrthoDB" id="3248986at2759"/>
<evidence type="ECO:0000313" key="2">
    <source>
        <dbReference type="Proteomes" id="UP000765509"/>
    </source>
</evidence>